<accession>A0ABN7PRA4</accession>
<evidence type="ECO:0000313" key="2">
    <source>
        <dbReference type="Proteomes" id="UP000672657"/>
    </source>
</evidence>
<keyword evidence="2" id="KW-1185">Reference proteome</keyword>
<dbReference type="Proteomes" id="UP000672657">
    <property type="component" value="Unassembled WGS sequence"/>
</dbReference>
<gene>
    <name evidence="1" type="ORF">LMG26411_00115</name>
</gene>
<name>A0ABN7PRA4_9BURK</name>
<organism evidence="1 2">
    <name type="scientific">Cupriavidus numazuensis</name>
    <dbReference type="NCBI Taxonomy" id="221992"/>
    <lineage>
        <taxon>Bacteria</taxon>
        <taxon>Pseudomonadati</taxon>
        <taxon>Pseudomonadota</taxon>
        <taxon>Betaproteobacteria</taxon>
        <taxon>Burkholderiales</taxon>
        <taxon>Burkholderiaceae</taxon>
        <taxon>Cupriavidus</taxon>
    </lineage>
</organism>
<comment type="caution">
    <text evidence="1">The sequence shown here is derived from an EMBL/GenBank/DDBJ whole genome shotgun (WGS) entry which is preliminary data.</text>
</comment>
<proteinExistence type="predicted"/>
<reference evidence="1 2" key="1">
    <citation type="submission" date="2021-03" db="EMBL/GenBank/DDBJ databases">
        <authorList>
            <person name="Peeters C."/>
        </authorList>
    </citation>
    <scope>NUCLEOTIDE SEQUENCE [LARGE SCALE GENOMIC DNA]</scope>
    <source>
        <strain evidence="1 2">LMG 26411</strain>
    </source>
</reference>
<dbReference type="RefSeq" id="WP_211951366.1">
    <property type="nucleotide sequence ID" value="NZ_CAJPVI010000001.1"/>
</dbReference>
<protein>
    <submittedName>
        <fullName evidence="1">Uncharacterized protein</fullName>
    </submittedName>
</protein>
<evidence type="ECO:0000313" key="1">
    <source>
        <dbReference type="EMBL" id="CAG2129087.1"/>
    </source>
</evidence>
<dbReference type="EMBL" id="CAJPVI010000001">
    <property type="protein sequence ID" value="CAG2129087.1"/>
    <property type="molecule type" value="Genomic_DNA"/>
</dbReference>
<sequence length="421" mass="43747">MYANKNLTDIATATRSTARWRYDASGILVQDASNVFQPGYDPLTLEKLGVPIEEQRTNVLLQSEDLTVTGNWPRTRVAVAASGGMFKVTEDASNNTHYFGQFNQTVGADGIAVTSFLAKAGERDRLTVEFVSEVGSSGLRAGFDLSAGTVTLQQGIGTTNGTGSAGMVSRGGGVYFCWIIATPGTTGNTKRSAIFYIGNGGSTSYQGDGVSGLFLAKPQLEAGPFPTSYIPTTTAQATRAADSVIASNIAQWFNPSEGTMYVEAVANRAASVLQGGSSPRLFQFYNSGNVGESLAMYRRATDNLIGASVSTGGAGYPVAGAAIPDGAVFRAAFAYKAGDCALSMNGGAALALSSSLPTGIDRLAIGSTGAGAGAWAGHLRPLRYIPRRLSNADLQALTVKGDPGFTLNFDFGAKTYFMGLA</sequence>